<dbReference type="GO" id="GO:0046872">
    <property type="term" value="F:metal ion binding"/>
    <property type="evidence" value="ECO:0007669"/>
    <property type="project" value="UniProtKB-KW"/>
</dbReference>
<organism evidence="14 15">
    <name type="scientific">Actinopolymorpha pittospori</name>
    <dbReference type="NCBI Taxonomy" id="648752"/>
    <lineage>
        <taxon>Bacteria</taxon>
        <taxon>Bacillati</taxon>
        <taxon>Actinomycetota</taxon>
        <taxon>Actinomycetes</taxon>
        <taxon>Propionibacteriales</taxon>
        <taxon>Actinopolymorphaceae</taxon>
        <taxon>Actinopolymorpha</taxon>
    </lineage>
</organism>
<dbReference type="Proteomes" id="UP000638648">
    <property type="component" value="Unassembled WGS sequence"/>
</dbReference>
<keyword evidence="11" id="KW-0804">Transcription</keyword>
<dbReference type="EMBL" id="JADBEM010000001">
    <property type="protein sequence ID" value="MBE1608701.1"/>
    <property type="molecule type" value="Genomic_DNA"/>
</dbReference>
<keyword evidence="7" id="KW-0411">Iron-sulfur</keyword>
<evidence type="ECO:0000259" key="13">
    <source>
        <dbReference type="PROSITE" id="PS51674"/>
    </source>
</evidence>
<evidence type="ECO:0000256" key="9">
    <source>
        <dbReference type="ARBA" id="ARBA00023125"/>
    </source>
</evidence>
<feature type="compositionally biased region" description="Basic and acidic residues" evidence="12">
    <location>
        <begin position="1"/>
        <end position="11"/>
    </location>
</feature>
<dbReference type="GO" id="GO:0047134">
    <property type="term" value="F:protein-disulfide reductase [NAD(P)H] activity"/>
    <property type="evidence" value="ECO:0007669"/>
    <property type="project" value="TreeGrafter"/>
</dbReference>
<dbReference type="GO" id="GO:0045454">
    <property type="term" value="P:cell redox homeostasis"/>
    <property type="evidence" value="ECO:0007669"/>
    <property type="project" value="TreeGrafter"/>
</dbReference>
<dbReference type="GO" id="GO:0003677">
    <property type="term" value="F:DNA binding"/>
    <property type="evidence" value="ECO:0007669"/>
    <property type="project" value="UniProtKB-KW"/>
</dbReference>
<evidence type="ECO:0000256" key="10">
    <source>
        <dbReference type="ARBA" id="ARBA00023157"/>
    </source>
</evidence>
<evidence type="ECO:0000256" key="12">
    <source>
        <dbReference type="SAM" id="MobiDB-lite"/>
    </source>
</evidence>
<reference evidence="14" key="1">
    <citation type="submission" date="2020-10" db="EMBL/GenBank/DDBJ databases">
        <title>Sequencing the genomes of 1000 actinobacteria strains.</title>
        <authorList>
            <person name="Klenk H.-P."/>
        </authorList>
    </citation>
    <scope>NUCLEOTIDE SEQUENCE</scope>
    <source>
        <strain evidence="14">DSM 45354</strain>
    </source>
</reference>
<evidence type="ECO:0000256" key="8">
    <source>
        <dbReference type="ARBA" id="ARBA00023015"/>
    </source>
</evidence>
<protein>
    <recommendedName>
        <fullName evidence="13">4Fe-4S Wbl-type domain-containing protein</fullName>
    </recommendedName>
</protein>
<proteinExistence type="inferred from homology"/>
<feature type="domain" description="4Fe-4S Wbl-type" evidence="13">
    <location>
        <begin position="29"/>
        <end position="100"/>
    </location>
</feature>
<comment type="cofactor">
    <cofactor evidence="1">
        <name>[4Fe-4S] cluster</name>
        <dbReference type="ChEBI" id="CHEBI:49883"/>
    </cofactor>
</comment>
<evidence type="ECO:0000313" key="15">
    <source>
        <dbReference type="Proteomes" id="UP000638648"/>
    </source>
</evidence>
<evidence type="ECO:0000256" key="2">
    <source>
        <dbReference type="ARBA" id="ARBA00004496"/>
    </source>
</evidence>
<evidence type="ECO:0000256" key="1">
    <source>
        <dbReference type="ARBA" id="ARBA00001966"/>
    </source>
</evidence>
<dbReference type="RefSeq" id="WP_202896566.1">
    <property type="nucleotide sequence ID" value="NZ_BAABJL010000172.1"/>
</dbReference>
<dbReference type="PROSITE" id="PS51674">
    <property type="entry name" value="4FE4S_WBL"/>
    <property type="match status" value="1"/>
</dbReference>
<dbReference type="AlphaFoldDB" id="A0A927RKY6"/>
<evidence type="ECO:0000256" key="5">
    <source>
        <dbReference type="ARBA" id="ARBA00022723"/>
    </source>
</evidence>
<evidence type="ECO:0000256" key="4">
    <source>
        <dbReference type="ARBA" id="ARBA00022485"/>
    </source>
</evidence>
<accession>A0A927RKY6</accession>
<evidence type="ECO:0000313" key="14">
    <source>
        <dbReference type="EMBL" id="MBE1608701.1"/>
    </source>
</evidence>
<evidence type="ECO:0000256" key="3">
    <source>
        <dbReference type="ARBA" id="ARBA00006597"/>
    </source>
</evidence>
<dbReference type="InterPro" id="IPR003482">
    <property type="entry name" value="Whib"/>
</dbReference>
<dbReference type="GO" id="GO:0051539">
    <property type="term" value="F:4 iron, 4 sulfur cluster binding"/>
    <property type="evidence" value="ECO:0007669"/>
    <property type="project" value="UniProtKB-KW"/>
</dbReference>
<dbReference type="PANTHER" id="PTHR38839">
    <property type="entry name" value="TRANSCRIPTIONAL REGULATOR WHID-RELATED"/>
    <property type="match status" value="1"/>
</dbReference>
<keyword evidence="5" id="KW-0479">Metal-binding</keyword>
<feature type="compositionally biased region" description="Basic and acidic residues" evidence="12">
    <location>
        <begin position="20"/>
        <end position="39"/>
    </location>
</feature>
<name>A0A927RKY6_9ACTN</name>
<keyword evidence="9" id="KW-0238">DNA-binding</keyword>
<evidence type="ECO:0000256" key="6">
    <source>
        <dbReference type="ARBA" id="ARBA00023004"/>
    </source>
</evidence>
<dbReference type="InterPro" id="IPR034768">
    <property type="entry name" value="4FE4S_WBL"/>
</dbReference>
<dbReference type="GO" id="GO:0045892">
    <property type="term" value="P:negative regulation of DNA-templated transcription"/>
    <property type="evidence" value="ECO:0007669"/>
    <property type="project" value="TreeGrafter"/>
</dbReference>
<keyword evidence="4" id="KW-0004">4Fe-4S</keyword>
<keyword evidence="10" id="KW-1015">Disulfide bond</keyword>
<sequence length="126" mass="14077">MTSIDADRLMEAAKLSSPALRERTQRDGLCSKDQDRADEWFPPQPPETSSGARAHYEHTARALCTPCPVRAECLEFALRQEAGQRAWGIWGGLAPWQREPLVKARRRHDTAHDLASTTIRALSQAA</sequence>
<comment type="similarity">
    <text evidence="3">Belongs to the WhiB family.</text>
</comment>
<gene>
    <name evidence="14" type="ORF">HEB94_005549</name>
</gene>
<dbReference type="Pfam" id="PF02467">
    <property type="entry name" value="Whib"/>
    <property type="match status" value="1"/>
</dbReference>
<keyword evidence="6" id="KW-0408">Iron</keyword>
<keyword evidence="15" id="KW-1185">Reference proteome</keyword>
<evidence type="ECO:0000256" key="11">
    <source>
        <dbReference type="ARBA" id="ARBA00023163"/>
    </source>
</evidence>
<evidence type="ECO:0000256" key="7">
    <source>
        <dbReference type="ARBA" id="ARBA00023014"/>
    </source>
</evidence>
<comment type="caution">
    <text evidence="14">The sequence shown here is derived from an EMBL/GenBank/DDBJ whole genome shotgun (WGS) entry which is preliminary data.</text>
</comment>
<comment type="subcellular location">
    <subcellularLocation>
        <location evidence="2">Cytoplasm</location>
    </subcellularLocation>
</comment>
<feature type="region of interest" description="Disordered" evidence="12">
    <location>
        <begin position="1"/>
        <end position="54"/>
    </location>
</feature>
<dbReference type="GO" id="GO:0005737">
    <property type="term" value="C:cytoplasm"/>
    <property type="evidence" value="ECO:0007669"/>
    <property type="project" value="UniProtKB-SubCell"/>
</dbReference>
<keyword evidence="8" id="KW-0805">Transcription regulation</keyword>